<proteinExistence type="predicted"/>
<keyword evidence="3" id="KW-1185">Reference proteome</keyword>
<sequence>MSVCAVSFSSVVIDRSIGLTQCLELTRDDGADGKQTTSHEDTHGLAHHNPSLWGNGDTRTLKDDLYKGRIMAQVENNLASPNCPTDSIVLYALPRSCTTKQSHRFQSCSTKPGLPHTRQQHYRANCVRHSQEIAKGSFGGCFRRTECCSPTRFPANPEQGLPTVTYQLTLRRLHGQDLGGSFGMLMQHHGHFQRRRNADACRGLTSSWHQNQVVGLGPLLHFSLSAHHGTLQHLLAAAPGAGRTLWPMADSFQGTPQGTAHCAHLR</sequence>
<dbReference type="AlphaFoldDB" id="A0A8K0QRR9"/>
<comment type="caution">
    <text evidence="2">The sequence shown here is derived from an EMBL/GenBank/DDBJ whole genome shotgun (WGS) entry which is preliminary data.</text>
</comment>
<dbReference type="Proteomes" id="UP000813461">
    <property type="component" value="Unassembled WGS sequence"/>
</dbReference>
<name>A0A8K0QRR9_9PLEO</name>
<evidence type="ECO:0000313" key="2">
    <source>
        <dbReference type="EMBL" id="KAH7067725.1"/>
    </source>
</evidence>
<reference evidence="2" key="1">
    <citation type="journal article" date="2021" name="Nat. Commun.">
        <title>Genetic determinants of endophytism in the Arabidopsis root mycobiome.</title>
        <authorList>
            <person name="Mesny F."/>
            <person name="Miyauchi S."/>
            <person name="Thiergart T."/>
            <person name="Pickel B."/>
            <person name="Atanasova L."/>
            <person name="Karlsson M."/>
            <person name="Huettel B."/>
            <person name="Barry K.W."/>
            <person name="Haridas S."/>
            <person name="Chen C."/>
            <person name="Bauer D."/>
            <person name="Andreopoulos W."/>
            <person name="Pangilinan J."/>
            <person name="LaButti K."/>
            <person name="Riley R."/>
            <person name="Lipzen A."/>
            <person name="Clum A."/>
            <person name="Drula E."/>
            <person name="Henrissat B."/>
            <person name="Kohler A."/>
            <person name="Grigoriev I.V."/>
            <person name="Martin F.M."/>
            <person name="Hacquard S."/>
        </authorList>
    </citation>
    <scope>NUCLEOTIDE SEQUENCE</scope>
    <source>
        <strain evidence="2">MPI-SDFR-AT-0120</strain>
    </source>
</reference>
<evidence type="ECO:0000313" key="3">
    <source>
        <dbReference type="Proteomes" id="UP000813461"/>
    </source>
</evidence>
<evidence type="ECO:0000256" key="1">
    <source>
        <dbReference type="SAM" id="MobiDB-lite"/>
    </source>
</evidence>
<protein>
    <submittedName>
        <fullName evidence="2">Uncharacterized protein</fullName>
    </submittedName>
</protein>
<feature type="region of interest" description="Disordered" evidence="1">
    <location>
        <begin position="30"/>
        <end position="53"/>
    </location>
</feature>
<feature type="compositionally biased region" description="Basic and acidic residues" evidence="1">
    <location>
        <begin position="30"/>
        <end position="44"/>
    </location>
</feature>
<organism evidence="2 3">
    <name type="scientific">Paraphoma chrysanthemicola</name>
    <dbReference type="NCBI Taxonomy" id="798071"/>
    <lineage>
        <taxon>Eukaryota</taxon>
        <taxon>Fungi</taxon>
        <taxon>Dikarya</taxon>
        <taxon>Ascomycota</taxon>
        <taxon>Pezizomycotina</taxon>
        <taxon>Dothideomycetes</taxon>
        <taxon>Pleosporomycetidae</taxon>
        <taxon>Pleosporales</taxon>
        <taxon>Pleosporineae</taxon>
        <taxon>Phaeosphaeriaceae</taxon>
        <taxon>Paraphoma</taxon>
    </lineage>
</organism>
<dbReference type="EMBL" id="JAGMVJ010000034">
    <property type="protein sequence ID" value="KAH7067725.1"/>
    <property type="molecule type" value="Genomic_DNA"/>
</dbReference>
<accession>A0A8K0QRR9</accession>
<gene>
    <name evidence="2" type="ORF">FB567DRAFT_254321</name>
</gene>